<proteinExistence type="predicted"/>
<accession>A0ABR3X7H4</accession>
<evidence type="ECO:0000313" key="1">
    <source>
        <dbReference type="EMBL" id="KAL1871896.1"/>
    </source>
</evidence>
<sequence length="279" mass="31257">MCSKVFFLDHLLKADAIGLGRIVLSVQYPEQDFHEPETPIPSDEISCNNLEDFSYTVERTRGSGFQLYLSKLLTGARNRERGVNIDISSSLCVTRQLKNSGLVFERVCNSQSARKWMERAFRRRQDVYMVTGTRALLDASVGTQKSTNTELSGGFAIPTAQVAAAAGYTFPIGESLDVGLDSSKAKGDSERTSFTAKGEYVFAIEYRKVRFDMFSKRSVDNAYLAIGVHWNMLVGARGQTDEDVAIQAQLDEFVDDDLNEREFDSILLDGEEVFYPKYI</sequence>
<protein>
    <submittedName>
        <fullName evidence="1">Uncharacterized protein</fullName>
    </submittedName>
</protein>
<gene>
    <name evidence="1" type="ORF">Daus18300_004530</name>
</gene>
<keyword evidence="2" id="KW-1185">Reference proteome</keyword>
<name>A0ABR3X7H4_9PEZI</name>
<evidence type="ECO:0000313" key="2">
    <source>
        <dbReference type="Proteomes" id="UP001583177"/>
    </source>
</evidence>
<reference evidence="1 2" key="1">
    <citation type="journal article" date="2024" name="IMA Fungus">
        <title>IMA Genome - F19 : A genome assembly and annotation guide to empower mycologists, including annotated draft genome sequences of Ceratocystis pirilliformis, Diaporthe australafricana, Fusarium ophioides, Paecilomyces lecythidis, and Sporothrix stenoceras.</title>
        <authorList>
            <person name="Aylward J."/>
            <person name="Wilson A.M."/>
            <person name="Visagie C.M."/>
            <person name="Spraker J."/>
            <person name="Barnes I."/>
            <person name="Buitendag C."/>
            <person name="Ceriani C."/>
            <person name="Del Mar Angel L."/>
            <person name="du Plessis D."/>
            <person name="Fuchs T."/>
            <person name="Gasser K."/>
            <person name="Kramer D."/>
            <person name="Li W."/>
            <person name="Munsamy K."/>
            <person name="Piso A."/>
            <person name="Price J.L."/>
            <person name="Sonnekus B."/>
            <person name="Thomas C."/>
            <person name="van der Nest A."/>
            <person name="van Dijk A."/>
            <person name="van Heerden A."/>
            <person name="van Vuuren N."/>
            <person name="Yilmaz N."/>
            <person name="Duong T.A."/>
            <person name="van der Merwe N.A."/>
            <person name="Wingfield M.J."/>
            <person name="Wingfield B.D."/>
        </authorList>
    </citation>
    <scope>NUCLEOTIDE SEQUENCE [LARGE SCALE GENOMIC DNA]</scope>
    <source>
        <strain evidence="1 2">CMW 18300</strain>
    </source>
</reference>
<dbReference type="EMBL" id="JAWRVE010000031">
    <property type="protein sequence ID" value="KAL1871896.1"/>
    <property type="molecule type" value="Genomic_DNA"/>
</dbReference>
<dbReference type="Proteomes" id="UP001583177">
    <property type="component" value="Unassembled WGS sequence"/>
</dbReference>
<comment type="caution">
    <text evidence="1">The sequence shown here is derived from an EMBL/GenBank/DDBJ whole genome shotgun (WGS) entry which is preliminary data.</text>
</comment>
<organism evidence="1 2">
    <name type="scientific">Diaporthe australafricana</name>
    <dbReference type="NCBI Taxonomy" id="127596"/>
    <lineage>
        <taxon>Eukaryota</taxon>
        <taxon>Fungi</taxon>
        <taxon>Dikarya</taxon>
        <taxon>Ascomycota</taxon>
        <taxon>Pezizomycotina</taxon>
        <taxon>Sordariomycetes</taxon>
        <taxon>Sordariomycetidae</taxon>
        <taxon>Diaporthales</taxon>
        <taxon>Diaporthaceae</taxon>
        <taxon>Diaporthe</taxon>
    </lineage>
</organism>